<proteinExistence type="inferred from homology"/>
<dbReference type="Gene3D" id="3.20.20.80">
    <property type="entry name" value="Glycosidases"/>
    <property type="match status" value="1"/>
</dbReference>
<dbReference type="InterPro" id="IPR013783">
    <property type="entry name" value="Ig-like_fold"/>
</dbReference>
<evidence type="ECO:0000256" key="3">
    <source>
        <dbReference type="ARBA" id="ARBA00023295"/>
    </source>
</evidence>
<dbReference type="SUPFAM" id="SSF49785">
    <property type="entry name" value="Galactose-binding domain-like"/>
    <property type="match status" value="1"/>
</dbReference>
<evidence type="ECO:0008006" key="10">
    <source>
        <dbReference type="Google" id="ProtNLM"/>
    </source>
</evidence>
<dbReference type="InterPro" id="IPR006101">
    <property type="entry name" value="Glyco_hydro_2"/>
</dbReference>
<dbReference type="RefSeq" id="WP_394831241.1">
    <property type="nucleotide sequence ID" value="NZ_CP089929.1"/>
</dbReference>
<dbReference type="PANTHER" id="PTHR42732">
    <property type="entry name" value="BETA-GALACTOSIDASE"/>
    <property type="match status" value="1"/>
</dbReference>
<evidence type="ECO:0000313" key="9">
    <source>
        <dbReference type="Proteomes" id="UP001374803"/>
    </source>
</evidence>
<dbReference type="PRINTS" id="PR00132">
    <property type="entry name" value="GLHYDRLASE2"/>
</dbReference>
<keyword evidence="2" id="KW-0378">Hydrolase</keyword>
<dbReference type="EMBL" id="CP089983">
    <property type="protein sequence ID" value="WXB01627.1"/>
    <property type="molecule type" value="Genomic_DNA"/>
</dbReference>
<organism evidence="8 9">
    <name type="scientific">Pendulispora rubella</name>
    <dbReference type="NCBI Taxonomy" id="2741070"/>
    <lineage>
        <taxon>Bacteria</taxon>
        <taxon>Pseudomonadati</taxon>
        <taxon>Myxococcota</taxon>
        <taxon>Myxococcia</taxon>
        <taxon>Myxococcales</taxon>
        <taxon>Sorangiineae</taxon>
        <taxon>Pendulisporaceae</taxon>
        <taxon>Pendulispora</taxon>
    </lineage>
</organism>
<evidence type="ECO:0000259" key="5">
    <source>
        <dbReference type="Pfam" id="PF00703"/>
    </source>
</evidence>
<dbReference type="InterPro" id="IPR006103">
    <property type="entry name" value="Glyco_hydro_2_cat"/>
</dbReference>
<dbReference type="SUPFAM" id="SSF51445">
    <property type="entry name" value="(Trans)glycosidases"/>
    <property type="match status" value="1"/>
</dbReference>
<dbReference type="InterPro" id="IPR036156">
    <property type="entry name" value="Beta-gal/glucu_dom_sf"/>
</dbReference>
<dbReference type="PANTHER" id="PTHR42732:SF1">
    <property type="entry name" value="BETA-MANNOSIDASE"/>
    <property type="match status" value="1"/>
</dbReference>
<evidence type="ECO:0000256" key="4">
    <source>
        <dbReference type="SAM" id="MobiDB-lite"/>
    </source>
</evidence>
<name>A0ABZ2KSG6_9BACT</name>
<dbReference type="Gene3D" id="2.60.120.260">
    <property type="entry name" value="Galactose-binding domain-like"/>
    <property type="match status" value="1"/>
</dbReference>
<dbReference type="InterPro" id="IPR006104">
    <property type="entry name" value="Glyco_hydro_2_N"/>
</dbReference>
<feature type="domain" description="Glycosyl hydrolases family 2 sugar binding" evidence="7">
    <location>
        <begin position="123"/>
        <end position="216"/>
    </location>
</feature>
<dbReference type="InterPro" id="IPR008979">
    <property type="entry name" value="Galactose-bd-like_sf"/>
</dbReference>
<dbReference type="InterPro" id="IPR017853">
    <property type="entry name" value="GH"/>
</dbReference>
<evidence type="ECO:0000313" key="8">
    <source>
        <dbReference type="EMBL" id="WXB01627.1"/>
    </source>
</evidence>
<dbReference type="Pfam" id="PF02837">
    <property type="entry name" value="Glyco_hydro_2_N"/>
    <property type="match status" value="1"/>
</dbReference>
<comment type="similarity">
    <text evidence="1">Belongs to the glycosyl hydrolase 2 family.</text>
</comment>
<dbReference type="Gene3D" id="2.60.40.10">
    <property type="entry name" value="Immunoglobulins"/>
    <property type="match status" value="1"/>
</dbReference>
<sequence>MTIDLRFAAAKHAVWIGALAMGIAPGGCAPGARVSRTIPATPGITGAAAEIGNRSTDFGTGWKFALVNASDVRDTTGAHQRAYEPSYDSGAWRSVDVPHDWSIELDPTPGPGTDSGTGFLQGGLGWYRKTFTLPRSLANKKVSVEFDGIYMESSVYVNGQLAASHPYGYTGFRVDLTSKVHTDGVTPNVLAVRVQNHLPSSRWYSGSGIYRRVHLVVTDPVHVARHGVFVTTPDLARNLASGFAVVRVRTSAVNERGGKAPVSIVSTVEDGAGRTIATHRSEPADLGAEGRTDSVDLKIERPTLWSFDEPYLYTLRTQLVAGGKVVDTEVTRFGVRWATFSPTEGFSLNGAHTKLRGVNLHHDLGALGAAVHREAIVRQMRIMKSMGVNALRTSHNPPSPEMLSVCEEMGIVMMVEAFDTWHTPKVDYDYGRYFDAHSDADIAEMVHAAKNSPAVVLWSIGNEIPDSTSMEIGVPIAKRLIADVKAIDTSRPVVIGSNYYHRVPEPGSATDRVAQMLDGVGVNYNSAAAVDGLHARYPNTFFFESESSSETSTRGVYENPEQLNTGENQTPGKRGTSSYDNNLARWTMSAEYGLKKDRDRKFLRRAIPVVGHRLHRRADAVRRISGEGLVLRGRRHGGLCQGCLSHLQEPMDA</sequence>
<evidence type="ECO:0000256" key="1">
    <source>
        <dbReference type="ARBA" id="ARBA00007401"/>
    </source>
</evidence>
<dbReference type="InterPro" id="IPR006102">
    <property type="entry name" value="Ig-like_GH2"/>
</dbReference>
<dbReference type="Proteomes" id="UP001374803">
    <property type="component" value="Chromosome"/>
</dbReference>
<keyword evidence="3" id="KW-0326">Glycosidase</keyword>
<reference evidence="8" key="1">
    <citation type="submission" date="2021-12" db="EMBL/GenBank/DDBJ databases">
        <title>Discovery of the Pendulisporaceae a myxobacterial family with distinct sporulation behavior and unique specialized metabolism.</title>
        <authorList>
            <person name="Garcia R."/>
            <person name="Popoff A."/>
            <person name="Bader C.D."/>
            <person name="Loehr J."/>
            <person name="Walesch S."/>
            <person name="Walt C."/>
            <person name="Boldt J."/>
            <person name="Bunk B."/>
            <person name="Haeckl F.J.F.P.J."/>
            <person name="Gunesch A.P."/>
            <person name="Birkelbach J."/>
            <person name="Nuebel U."/>
            <person name="Pietschmann T."/>
            <person name="Bach T."/>
            <person name="Mueller R."/>
        </authorList>
    </citation>
    <scope>NUCLEOTIDE SEQUENCE</scope>
    <source>
        <strain evidence="8">MSr11367</strain>
    </source>
</reference>
<protein>
    <recommendedName>
        <fullName evidence="10">Beta-galactosidase</fullName>
    </recommendedName>
</protein>
<gene>
    <name evidence="8" type="ORF">LVJ94_32495</name>
</gene>
<evidence type="ECO:0000256" key="2">
    <source>
        <dbReference type="ARBA" id="ARBA00022801"/>
    </source>
</evidence>
<feature type="domain" description="Glycoside hydrolase family 2 catalytic" evidence="6">
    <location>
        <begin position="345"/>
        <end position="498"/>
    </location>
</feature>
<dbReference type="InterPro" id="IPR051913">
    <property type="entry name" value="GH2_Domain-Containing"/>
</dbReference>
<keyword evidence="9" id="KW-1185">Reference proteome</keyword>
<feature type="compositionally biased region" description="Polar residues" evidence="4">
    <location>
        <begin position="561"/>
        <end position="580"/>
    </location>
</feature>
<accession>A0ABZ2KSG6</accession>
<evidence type="ECO:0000259" key="7">
    <source>
        <dbReference type="Pfam" id="PF02837"/>
    </source>
</evidence>
<dbReference type="Pfam" id="PF00703">
    <property type="entry name" value="Glyco_hydro_2"/>
    <property type="match status" value="1"/>
</dbReference>
<feature type="domain" description="Glycoside hydrolase family 2 immunoglobulin-like beta-sandwich" evidence="5">
    <location>
        <begin position="230"/>
        <end position="336"/>
    </location>
</feature>
<feature type="region of interest" description="Disordered" evidence="4">
    <location>
        <begin position="548"/>
        <end position="580"/>
    </location>
</feature>
<evidence type="ECO:0000259" key="6">
    <source>
        <dbReference type="Pfam" id="PF02836"/>
    </source>
</evidence>
<dbReference type="SUPFAM" id="SSF49303">
    <property type="entry name" value="beta-Galactosidase/glucuronidase domain"/>
    <property type="match status" value="1"/>
</dbReference>
<dbReference type="Pfam" id="PF02836">
    <property type="entry name" value="Glyco_hydro_2_C"/>
    <property type="match status" value="1"/>
</dbReference>